<accession>A0A811KAI1</accession>
<dbReference type="EMBL" id="CAJFDH010000002">
    <property type="protein sequence ID" value="CAD5212394.1"/>
    <property type="molecule type" value="Genomic_DNA"/>
</dbReference>
<proteinExistence type="predicted"/>
<organism evidence="1 2">
    <name type="scientific">Bursaphelenchus okinawaensis</name>
    <dbReference type="NCBI Taxonomy" id="465554"/>
    <lineage>
        <taxon>Eukaryota</taxon>
        <taxon>Metazoa</taxon>
        <taxon>Ecdysozoa</taxon>
        <taxon>Nematoda</taxon>
        <taxon>Chromadorea</taxon>
        <taxon>Rhabditida</taxon>
        <taxon>Tylenchina</taxon>
        <taxon>Tylenchomorpha</taxon>
        <taxon>Aphelenchoidea</taxon>
        <taxon>Aphelenchoididae</taxon>
        <taxon>Bursaphelenchus</taxon>
    </lineage>
</organism>
<gene>
    <name evidence="1" type="ORF">BOKJ2_LOCUS4195</name>
</gene>
<dbReference type="Proteomes" id="UP000614601">
    <property type="component" value="Unassembled WGS sequence"/>
</dbReference>
<evidence type="ECO:0000313" key="2">
    <source>
        <dbReference type="Proteomes" id="UP000614601"/>
    </source>
</evidence>
<dbReference type="Proteomes" id="UP000783686">
    <property type="component" value="Unassembled WGS sequence"/>
</dbReference>
<dbReference type="EMBL" id="CAJFCW020000002">
    <property type="protein sequence ID" value="CAG9095819.1"/>
    <property type="molecule type" value="Genomic_DNA"/>
</dbReference>
<sequence length="438" mass="51119">MDQLYQSWPKFLWPNILNHLTSMEDVCSLAMVNMYCYKVVNEDFKNLCYKNAIFRTKGETWAYAFQHSNNRTFGQVTQSVNNKHASLFLANSICCPHSGMIANLVSKSFVFITNIDASLKKFEVINCSPHIITDSQLIKKGTQLILQTADYYYVYDIVRGKSIKVYHYVPKSEYGWYLLRRRDGTLIDIYNQRKLKLEATMPNKQFKAHLHPNDMFNERNYIQYFHKTKGHMILNLKTGKEVELPVLKHSYRGDMVEINGFYIYATHKKVYIYNLDTGECVFTKHISGACLFSNEMIYSRCSREYVVYDTRREQWIYTTKCHHRIMALTIDTLVPPFHTATLGYTFEPTKSPGFAVHIEFKNDRLITRTFKPVQQHNAMFAILKVTTDSTADVNLIASNYLKVLNRVKLREKSDTVPMLTKAETILRNKHYGILPLNT</sequence>
<comment type="caution">
    <text evidence="1">The sequence shown here is derived from an EMBL/GenBank/DDBJ whole genome shotgun (WGS) entry which is preliminary data.</text>
</comment>
<dbReference type="InterPro" id="IPR011044">
    <property type="entry name" value="Quino_amine_DH_bsu"/>
</dbReference>
<name>A0A811KAI1_9BILA</name>
<reference evidence="1" key="1">
    <citation type="submission" date="2020-09" db="EMBL/GenBank/DDBJ databases">
        <authorList>
            <person name="Kikuchi T."/>
        </authorList>
    </citation>
    <scope>NUCLEOTIDE SEQUENCE</scope>
    <source>
        <strain evidence="1">SH1</strain>
    </source>
</reference>
<dbReference type="SUPFAM" id="SSF50969">
    <property type="entry name" value="YVTN repeat-like/Quinoprotein amine dehydrogenase"/>
    <property type="match status" value="1"/>
</dbReference>
<protein>
    <recommendedName>
        <fullName evidence="3">F-box domain-containing protein</fullName>
    </recommendedName>
</protein>
<dbReference type="AlphaFoldDB" id="A0A811KAI1"/>
<evidence type="ECO:0000313" key="1">
    <source>
        <dbReference type="EMBL" id="CAD5212394.1"/>
    </source>
</evidence>
<evidence type="ECO:0008006" key="3">
    <source>
        <dbReference type="Google" id="ProtNLM"/>
    </source>
</evidence>
<keyword evidence="2" id="KW-1185">Reference proteome</keyword>